<dbReference type="Proteomes" id="UP000554482">
    <property type="component" value="Unassembled WGS sequence"/>
</dbReference>
<feature type="compositionally biased region" description="Low complexity" evidence="1">
    <location>
        <begin position="282"/>
        <end position="295"/>
    </location>
</feature>
<feature type="region of interest" description="Disordered" evidence="1">
    <location>
        <begin position="274"/>
        <end position="310"/>
    </location>
</feature>
<organism evidence="4 5">
    <name type="scientific">Thalictrum thalictroides</name>
    <name type="common">Rue-anemone</name>
    <name type="synonym">Anemone thalictroides</name>
    <dbReference type="NCBI Taxonomy" id="46969"/>
    <lineage>
        <taxon>Eukaryota</taxon>
        <taxon>Viridiplantae</taxon>
        <taxon>Streptophyta</taxon>
        <taxon>Embryophyta</taxon>
        <taxon>Tracheophyta</taxon>
        <taxon>Spermatophyta</taxon>
        <taxon>Magnoliopsida</taxon>
        <taxon>Ranunculales</taxon>
        <taxon>Ranunculaceae</taxon>
        <taxon>Thalictroideae</taxon>
        <taxon>Thalictrum</taxon>
    </lineage>
</organism>
<dbReference type="InterPro" id="IPR006867">
    <property type="entry name" value="DUF632"/>
</dbReference>
<gene>
    <name evidence="4" type="ORF">FRX31_018143</name>
</gene>
<feature type="region of interest" description="Disordered" evidence="1">
    <location>
        <begin position="207"/>
        <end position="235"/>
    </location>
</feature>
<evidence type="ECO:0000256" key="1">
    <source>
        <dbReference type="SAM" id="MobiDB-lite"/>
    </source>
</evidence>
<dbReference type="InterPro" id="IPR006868">
    <property type="entry name" value="DUF630"/>
</dbReference>
<feature type="compositionally biased region" description="Low complexity" evidence="1">
    <location>
        <begin position="219"/>
        <end position="235"/>
    </location>
</feature>
<keyword evidence="5" id="KW-1185">Reference proteome</keyword>
<dbReference type="EMBL" id="JABWDY010021630">
    <property type="protein sequence ID" value="KAF5192269.1"/>
    <property type="molecule type" value="Genomic_DNA"/>
</dbReference>
<dbReference type="PANTHER" id="PTHR21450:SF41">
    <property type="entry name" value="RNA POLYMERASE SUBUNIT BETA, PUTATIVE (DUF630 AND DUF632)-RELATED"/>
    <property type="match status" value="1"/>
</dbReference>
<feature type="domain" description="DUF632" evidence="2">
    <location>
        <begin position="446"/>
        <end position="628"/>
    </location>
</feature>
<sequence length="637" mass="70774">MGCTSSKLDDLPAVALCKERCNYLDEAIVQRYALAEAHVAYIHSLKLIGYSLDRFFDQDLIDNNNSSSSSPFLNLPPHKKGDPVVPVVIDNHNTPSDALPSVTASAAAAVKSHSHSHSHSHSSSGSHLHFHTDSDDDEEDDDEDGSHLHFHGHSGHSSPLHYQPPLHYEDEDSFNGGGGGFMSHMNFMRNRFTPSVVHEQRPISPETVYMTSHSGGGEPSSSSSASYYPNYYPNQENPNPNSYGYYNNYPPPSSSYSNSNYGFYGSGGSPPYGGSGYPGYPPQQQQHVQAVASSSKPPPPPPSPPRASAWDFLNPFETFDNYTQNTPSRDSRSVREEEGIPDLEDDHFQDEVVKEVHGDQKFNDGGGNYMKKKKKKMAEEEEERGIGGEAIYETNLPTASNEINGMEYEVNLVDKKVVANEERSEEKSNNVPSFKVKIGSRGASVVIREIKSQFERASESGNEVSMMLEVGKVPFHKKNAVYQVSSKMLHSITPSLSVVSSQPSTSKSVQPATMAGSVYIDMDDNVGLKSGNLSSTLQKLYIWEKKLYDEVKAEEKMRIVHDRKVRRLKRLDERGAEAQKIDATRTLVRSLSTKIRIAIQVVDKISIKINKLRDEELWPQMNELIQGYAFLMVSTKT</sequence>
<feature type="region of interest" description="Disordered" evidence="1">
    <location>
        <begin position="83"/>
        <end position="174"/>
    </location>
</feature>
<dbReference type="Pfam" id="PF04782">
    <property type="entry name" value="DUF632"/>
    <property type="match status" value="1"/>
</dbReference>
<proteinExistence type="predicted"/>
<name>A0A7J6W4H3_THATH</name>
<feature type="compositionally biased region" description="Pro residues" evidence="1">
    <location>
        <begin position="296"/>
        <end position="305"/>
    </location>
</feature>
<evidence type="ECO:0000313" key="5">
    <source>
        <dbReference type="Proteomes" id="UP000554482"/>
    </source>
</evidence>
<comment type="caution">
    <text evidence="4">The sequence shown here is derived from an EMBL/GenBank/DDBJ whole genome shotgun (WGS) entry which is preliminary data.</text>
</comment>
<dbReference type="PANTHER" id="PTHR21450">
    <property type="entry name" value="PROTEIN ALTERED PHOSPHATE STARVATION RESPONSE 1"/>
    <property type="match status" value="1"/>
</dbReference>
<dbReference type="OrthoDB" id="658187at2759"/>
<accession>A0A7J6W4H3</accession>
<evidence type="ECO:0000259" key="2">
    <source>
        <dbReference type="Pfam" id="PF04782"/>
    </source>
</evidence>
<feature type="domain" description="DUF630" evidence="3">
    <location>
        <begin position="1"/>
        <end position="59"/>
    </location>
</feature>
<dbReference type="Pfam" id="PF04783">
    <property type="entry name" value="DUF630"/>
    <property type="match status" value="1"/>
</dbReference>
<protein>
    <submittedName>
        <fullName evidence="4">Nitrate regulatory gene2 protein</fullName>
    </submittedName>
</protein>
<feature type="compositionally biased region" description="Acidic residues" evidence="1">
    <location>
        <begin position="134"/>
        <end position="144"/>
    </location>
</feature>
<evidence type="ECO:0000259" key="3">
    <source>
        <dbReference type="Pfam" id="PF04783"/>
    </source>
</evidence>
<evidence type="ECO:0000313" key="4">
    <source>
        <dbReference type="EMBL" id="KAF5192269.1"/>
    </source>
</evidence>
<reference evidence="4 5" key="1">
    <citation type="submission" date="2020-06" db="EMBL/GenBank/DDBJ databases">
        <title>Transcriptomic and genomic resources for Thalictrum thalictroides and T. hernandezii: Facilitating candidate gene discovery in an emerging model plant lineage.</title>
        <authorList>
            <person name="Arias T."/>
            <person name="Riano-Pachon D.M."/>
            <person name="Di Stilio V.S."/>
        </authorList>
    </citation>
    <scope>NUCLEOTIDE SEQUENCE [LARGE SCALE GENOMIC DNA]</scope>
    <source>
        <strain evidence="5">cv. WT478/WT964</strain>
        <tissue evidence="4">Leaves</tissue>
    </source>
</reference>
<dbReference type="AlphaFoldDB" id="A0A7J6W4H3"/>